<protein>
    <submittedName>
        <fullName evidence="1">Uncharacterized protein</fullName>
    </submittedName>
</protein>
<proteinExistence type="predicted"/>
<reference evidence="1" key="1">
    <citation type="submission" date="2018-05" db="EMBL/GenBank/DDBJ databases">
        <authorList>
            <person name="Lanie J.A."/>
            <person name="Ng W.-L."/>
            <person name="Kazmierczak K.M."/>
            <person name="Andrzejewski T.M."/>
            <person name="Davidsen T.M."/>
            <person name="Wayne K.J."/>
            <person name="Tettelin H."/>
            <person name="Glass J.I."/>
            <person name="Rusch D."/>
            <person name="Podicherti R."/>
            <person name="Tsui H.-C.T."/>
            <person name="Winkler M.E."/>
        </authorList>
    </citation>
    <scope>NUCLEOTIDE SEQUENCE</scope>
</reference>
<organism evidence="1">
    <name type="scientific">marine metagenome</name>
    <dbReference type="NCBI Taxonomy" id="408172"/>
    <lineage>
        <taxon>unclassified sequences</taxon>
        <taxon>metagenomes</taxon>
        <taxon>ecological metagenomes</taxon>
    </lineage>
</organism>
<dbReference type="AlphaFoldDB" id="A0A381XPF9"/>
<evidence type="ECO:0000313" key="1">
    <source>
        <dbReference type="EMBL" id="SVA66133.1"/>
    </source>
</evidence>
<gene>
    <name evidence="1" type="ORF">METZ01_LOCUS118987</name>
</gene>
<accession>A0A381XPF9</accession>
<sequence length="135" mass="15066">MKKLILILSGIFLSSLIFSVQLENVNKGEFDITSTAISSSKISIDATGKVGKYGRVYVTYNLYTDGYQSSQGMFDGQGMNMEGVTAYLTGIWKKQGTNYIVYSLDDLNNGDHNFVYIKIDTLNNKVNVDVETLEY</sequence>
<dbReference type="EMBL" id="UINC01015761">
    <property type="protein sequence ID" value="SVA66133.1"/>
    <property type="molecule type" value="Genomic_DNA"/>
</dbReference>
<name>A0A381XPF9_9ZZZZ</name>